<evidence type="ECO:0000313" key="5">
    <source>
        <dbReference type="EMBL" id="CAL4118541.1"/>
    </source>
</evidence>
<name>A0AAV2R9Z0_MEGNR</name>
<reference evidence="5 6" key="1">
    <citation type="submission" date="2024-05" db="EMBL/GenBank/DDBJ databases">
        <authorList>
            <person name="Wallberg A."/>
        </authorList>
    </citation>
    <scope>NUCLEOTIDE SEQUENCE [LARGE SCALE GENOMIC DNA]</scope>
</reference>
<dbReference type="SUPFAM" id="SSF48452">
    <property type="entry name" value="TPR-like"/>
    <property type="match status" value="1"/>
</dbReference>
<dbReference type="PROSITE" id="PS50293">
    <property type="entry name" value="TPR_REGION"/>
    <property type="match status" value="1"/>
</dbReference>
<feature type="compositionally biased region" description="Basic and acidic residues" evidence="2">
    <location>
        <begin position="835"/>
        <end position="855"/>
    </location>
</feature>
<evidence type="ECO:0008006" key="7">
    <source>
        <dbReference type="Google" id="ProtNLM"/>
    </source>
</evidence>
<evidence type="ECO:0000256" key="2">
    <source>
        <dbReference type="SAM" id="MobiDB-lite"/>
    </source>
</evidence>
<protein>
    <recommendedName>
        <fullName evidence="7">Dolichyl-phosphate-mannose--protein mannosyltransferase</fullName>
    </recommendedName>
</protein>
<feature type="repeat" description="TPR" evidence="1">
    <location>
        <begin position="607"/>
        <end position="640"/>
    </location>
</feature>
<feature type="transmembrane region" description="Helical" evidence="3">
    <location>
        <begin position="325"/>
        <end position="345"/>
    </location>
</feature>
<feature type="region of interest" description="Disordered" evidence="2">
    <location>
        <begin position="832"/>
        <end position="926"/>
    </location>
</feature>
<dbReference type="GO" id="GO:0005783">
    <property type="term" value="C:endoplasmic reticulum"/>
    <property type="evidence" value="ECO:0007669"/>
    <property type="project" value="TreeGrafter"/>
</dbReference>
<accession>A0AAV2R9Z0</accession>
<feature type="compositionally biased region" description="Basic and acidic residues" evidence="2">
    <location>
        <begin position="871"/>
        <end position="887"/>
    </location>
</feature>
<dbReference type="GO" id="GO:0035269">
    <property type="term" value="P:protein O-linked glycosylation via mannose"/>
    <property type="evidence" value="ECO:0007669"/>
    <property type="project" value="TreeGrafter"/>
</dbReference>
<dbReference type="Gene3D" id="1.25.40.10">
    <property type="entry name" value="Tetratricopeptide repeat domain"/>
    <property type="match status" value="3"/>
</dbReference>
<dbReference type="PANTHER" id="PTHR44395">
    <property type="match status" value="1"/>
</dbReference>
<feature type="transmembrane region" description="Helical" evidence="3">
    <location>
        <begin position="166"/>
        <end position="190"/>
    </location>
</feature>
<gene>
    <name evidence="5" type="ORF">MNOR_LOCUS21468</name>
</gene>
<dbReference type="PROSITE" id="PS50005">
    <property type="entry name" value="TPR"/>
    <property type="match status" value="3"/>
</dbReference>
<keyword evidence="3" id="KW-1133">Transmembrane helix</keyword>
<feature type="repeat" description="TPR" evidence="1">
    <location>
        <begin position="678"/>
        <end position="711"/>
    </location>
</feature>
<dbReference type="Pfam" id="PF14559">
    <property type="entry name" value="TPR_19"/>
    <property type="match status" value="1"/>
</dbReference>
<dbReference type="Pfam" id="PF13414">
    <property type="entry name" value="TPR_11"/>
    <property type="match status" value="1"/>
</dbReference>
<dbReference type="FunFam" id="1.25.40.10:FF:000528">
    <property type="entry name" value="Transmembrane and TPR repeat-containing protein 3"/>
    <property type="match status" value="1"/>
</dbReference>
<dbReference type="Proteomes" id="UP001497623">
    <property type="component" value="Unassembled WGS sequence"/>
</dbReference>
<feature type="transmembrane region" description="Helical" evidence="3">
    <location>
        <begin position="365"/>
        <end position="392"/>
    </location>
</feature>
<keyword evidence="6" id="KW-1185">Reference proteome</keyword>
<dbReference type="EMBL" id="CAXKWB010017317">
    <property type="protein sequence ID" value="CAL4118541.1"/>
    <property type="molecule type" value="Genomic_DNA"/>
</dbReference>
<dbReference type="SMART" id="SM00028">
    <property type="entry name" value="TPR"/>
    <property type="match status" value="6"/>
</dbReference>
<dbReference type="GO" id="GO:0000030">
    <property type="term" value="F:mannosyltransferase activity"/>
    <property type="evidence" value="ECO:0007669"/>
    <property type="project" value="TreeGrafter"/>
</dbReference>
<keyword evidence="3" id="KW-0812">Transmembrane</keyword>
<feature type="compositionally biased region" description="Basic and acidic residues" evidence="2">
    <location>
        <begin position="910"/>
        <end position="926"/>
    </location>
</feature>
<keyword evidence="3" id="KW-0472">Membrane</keyword>
<dbReference type="InterPro" id="IPR011990">
    <property type="entry name" value="TPR-like_helical_dom_sf"/>
</dbReference>
<evidence type="ECO:0000256" key="1">
    <source>
        <dbReference type="PROSITE-ProRule" id="PRU00339"/>
    </source>
</evidence>
<evidence type="ECO:0000256" key="3">
    <source>
        <dbReference type="SAM" id="Phobius"/>
    </source>
</evidence>
<comment type="caution">
    <text evidence="5">The sequence shown here is derived from an EMBL/GenBank/DDBJ whole genome shotgun (WGS) entry which is preliminary data.</text>
</comment>
<sequence length="926" mass="106188">MAPILLSVYSFILILASAIPAESTNINIHDRNPILFLASAISVDTNNKIHYWHPHCFVCIALFCFWSAVLTDININIPYRHLYLLVFTALFCSWHRQSHLSYDVIRKATDLYVESLTSSSTNITIHCWHAPLLLNVYIYIFLCSWHLQPQLSYDVIMQAIYFNLKIISYCSTDINIHYWHPYFLVCIALFSLRRRQSWLSYDVIRQSTALLLSVYSFILFLVSIIFLQHRHQHSLISYKKGFSVERFCYMHDSKIMLPNLSHLKLYQEFNEFSSILNTFTNIINNTILSLHFILMKIMPSYWQSLNHSLILSCVGCGGGLPNNSLMVSLANIHLLAYLSSILPTFHRRIQVASWLVVKGEVGACLPVLIFIVMLPLFFLIFFTVFQLILLGLSTGKFLSHPCSCQTRCQTSLMLWMHLMNFDGVFGIYTVIRCSGWRSDIVLFSVFFAKKTGGRKQEKTRGNGCRGISVFGSMAKFSGCIIISDGDVAACEFYGSQIHCLRKSFFVELEKINYTLAKSLLPRAKSGESYQARIAPNHLNVFLNLANLIARNETRLEEADALYRQAISMRSDYTQAYINRGDILIKMNRTTEAQEVYERALFYDSSNPDIYYNLGVVLLEQGWAQQALAYMDKALDLDPQHQQSLLNSAILIQESGSAEFRPIALQRLLKLVKLDPENERVYFNLGMITMDDKDYESAEKWFRKAIELKGDFRSALFNLALLLVESGRALEAAPFLNQLVKHHPDHIKGLILLGDIYINNIRDLEAAEKCYNRILDVDPKHIQGMHNLCVVYVERGELLQAEVCLTQVLDLAPNEDYIHRHLNIVKTRLVQQQHKQKMEGGKLGKQNTDKEYEMNTKVKKNIVGKNQEPELENNKDSISRSDKNDSENRVNGSKNQENSNYPPKSKNINKLTEKANLLEKNAKDGIS</sequence>
<evidence type="ECO:0000313" key="6">
    <source>
        <dbReference type="Proteomes" id="UP001497623"/>
    </source>
</evidence>
<feature type="repeat" description="TPR" evidence="1">
    <location>
        <begin position="573"/>
        <end position="606"/>
    </location>
</feature>
<dbReference type="InterPro" id="IPR019734">
    <property type="entry name" value="TPR_rpt"/>
</dbReference>
<feature type="compositionally biased region" description="Polar residues" evidence="2">
    <location>
        <begin position="888"/>
        <end position="909"/>
    </location>
</feature>
<feature type="transmembrane region" description="Helical" evidence="3">
    <location>
        <begin position="51"/>
        <end position="69"/>
    </location>
</feature>
<feature type="chain" id="PRO_5043550833" description="Dolichyl-phosphate-mannose--protein mannosyltransferase" evidence="4">
    <location>
        <begin position="19"/>
        <end position="926"/>
    </location>
</feature>
<proteinExistence type="predicted"/>
<keyword evidence="4" id="KW-0732">Signal</keyword>
<dbReference type="PANTHER" id="PTHR44395:SF1">
    <property type="entry name" value="PROTEIN O-MANNOSYL-TRANSFERASE TMTC3"/>
    <property type="match status" value="1"/>
</dbReference>
<feature type="transmembrane region" description="Helical" evidence="3">
    <location>
        <begin position="210"/>
        <end position="227"/>
    </location>
</feature>
<organism evidence="5 6">
    <name type="scientific">Meganyctiphanes norvegica</name>
    <name type="common">Northern krill</name>
    <name type="synonym">Thysanopoda norvegica</name>
    <dbReference type="NCBI Taxonomy" id="48144"/>
    <lineage>
        <taxon>Eukaryota</taxon>
        <taxon>Metazoa</taxon>
        <taxon>Ecdysozoa</taxon>
        <taxon>Arthropoda</taxon>
        <taxon>Crustacea</taxon>
        <taxon>Multicrustacea</taxon>
        <taxon>Malacostraca</taxon>
        <taxon>Eumalacostraca</taxon>
        <taxon>Eucarida</taxon>
        <taxon>Euphausiacea</taxon>
        <taxon>Euphausiidae</taxon>
        <taxon>Meganyctiphanes</taxon>
    </lineage>
</organism>
<feature type="signal peptide" evidence="4">
    <location>
        <begin position="1"/>
        <end position="18"/>
    </location>
</feature>
<dbReference type="Pfam" id="PF13181">
    <property type="entry name" value="TPR_8"/>
    <property type="match status" value="1"/>
</dbReference>
<dbReference type="AlphaFoldDB" id="A0AAV2R9Z0"/>
<evidence type="ECO:0000256" key="4">
    <source>
        <dbReference type="SAM" id="SignalP"/>
    </source>
</evidence>
<keyword evidence="1" id="KW-0802">TPR repeat</keyword>
<dbReference type="FunFam" id="1.25.40.10:FF:000239">
    <property type="entry name" value="Transmembrane and TPR repeat-containing protein 3"/>
    <property type="match status" value="1"/>
</dbReference>